<proteinExistence type="predicted"/>
<protein>
    <submittedName>
        <fullName evidence="2">Uncharacterized protein</fullName>
    </submittedName>
</protein>
<sequence>MAAPCASKPSCNPVPYSPCTTYAIKNLSTLIQRPIPRPILRLHDTQRAPPFSSQRTLRDSSDLLPRSPV</sequence>
<keyword evidence="3" id="KW-1185">Reference proteome</keyword>
<organism evidence="2 3">
    <name type="scientific">Piloderma croceum (strain F 1598)</name>
    <dbReference type="NCBI Taxonomy" id="765440"/>
    <lineage>
        <taxon>Eukaryota</taxon>
        <taxon>Fungi</taxon>
        <taxon>Dikarya</taxon>
        <taxon>Basidiomycota</taxon>
        <taxon>Agaricomycotina</taxon>
        <taxon>Agaricomycetes</taxon>
        <taxon>Agaricomycetidae</taxon>
        <taxon>Atheliales</taxon>
        <taxon>Atheliaceae</taxon>
        <taxon>Piloderma</taxon>
    </lineage>
</organism>
<evidence type="ECO:0000256" key="1">
    <source>
        <dbReference type="SAM" id="MobiDB-lite"/>
    </source>
</evidence>
<name>A0A0C3F6A4_PILCF</name>
<reference evidence="2 3" key="1">
    <citation type="submission" date="2014-04" db="EMBL/GenBank/DDBJ databases">
        <authorList>
            <consortium name="DOE Joint Genome Institute"/>
            <person name="Kuo A."/>
            <person name="Tarkka M."/>
            <person name="Buscot F."/>
            <person name="Kohler A."/>
            <person name="Nagy L.G."/>
            <person name="Floudas D."/>
            <person name="Copeland A."/>
            <person name="Barry K.W."/>
            <person name="Cichocki N."/>
            <person name="Veneault-Fourrey C."/>
            <person name="LaButti K."/>
            <person name="Lindquist E.A."/>
            <person name="Lipzen A."/>
            <person name="Lundell T."/>
            <person name="Morin E."/>
            <person name="Murat C."/>
            <person name="Sun H."/>
            <person name="Tunlid A."/>
            <person name="Henrissat B."/>
            <person name="Grigoriev I.V."/>
            <person name="Hibbett D.S."/>
            <person name="Martin F."/>
            <person name="Nordberg H.P."/>
            <person name="Cantor M.N."/>
            <person name="Hua S.X."/>
        </authorList>
    </citation>
    <scope>NUCLEOTIDE SEQUENCE [LARGE SCALE GENOMIC DNA]</scope>
    <source>
        <strain evidence="2 3">F 1598</strain>
    </source>
</reference>
<evidence type="ECO:0000313" key="3">
    <source>
        <dbReference type="Proteomes" id="UP000054166"/>
    </source>
</evidence>
<dbReference type="AlphaFoldDB" id="A0A0C3F6A4"/>
<dbReference type="Proteomes" id="UP000054166">
    <property type="component" value="Unassembled WGS sequence"/>
</dbReference>
<dbReference type="HOGENOM" id="CLU_2776814_0_0_1"/>
<reference evidence="3" key="2">
    <citation type="submission" date="2015-01" db="EMBL/GenBank/DDBJ databases">
        <title>Evolutionary Origins and Diversification of the Mycorrhizal Mutualists.</title>
        <authorList>
            <consortium name="DOE Joint Genome Institute"/>
            <consortium name="Mycorrhizal Genomics Consortium"/>
            <person name="Kohler A."/>
            <person name="Kuo A."/>
            <person name="Nagy L.G."/>
            <person name="Floudas D."/>
            <person name="Copeland A."/>
            <person name="Barry K.W."/>
            <person name="Cichocki N."/>
            <person name="Veneault-Fourrey C."/>
            <person name="LaButti K."/>
            <person name="Lindquist E.A."/>
            <person name="Lipzen A."/>
            <person name="Lundell T."/>
            <person name="Morin E."/>
            <person name="Murat C."/>
            <person name="Riley R."/>
            <person name="Ohm R."/>
            <person name="Sun H."/>
            <person name="Tunlid A."/>
            <person name="Henrissat B."/>
            <person name="Grigoriev I.V."/>
            <person name="Hibbett D.S."/>
            <person name="Martin F."/>
        </authorList>
    </citation>
    <scope>NUCLEOTIDE SEQUENCE [LARGE SCALE GENOMIC DNA]</scope>
    <source>
        <strain evidence="3">F 1598</strain>
    </source>
</reference>
<gene>
    <name evidence="2" type="ORF">PILCRDRAFT_822644</name>
</gene>
<evidence type="ECO:0000313" key="2">
    <source>
        <dbReference type="EMBL" id="KIM80130.1"/>
    </source>
</evidence>
<feature type="region of interest" description="Disordered" evidence="1">
    <location>
        <begin position="41"/>
        <end position="69"/>
    </location>
</feature>
<dbReference type="EMBL" id="KN833005">
    <property type="protein sequence ID" value="KIM80130.1"/>
    <property type="molecule type" value="Genomic_DNA"/>
</dbReference>
<dbReference type="InParanoid" id="A0A0C3F6A4"/>
<accession>A0A0C3F6A4</accession>